<dbReference type="InterPro" id="IPR001264">
    <property type="entry name" value="Glyco_trans_51"/>
</dbReference>
<comment type="catalytic activity">
    <reaction evidence="13">
        <text>[GlcNAc-(1-&gt;4)-Mur2Ac(oyl-L-Ala-gamma-D-Glu-L-Lys-D-Ala-D-Ala)](n)-di-trans,octa-cis-undecaprenyl diphosphate + beta-D-GlcNAc-(1-&gt;4)-Mur2Ac(oyl-L-Ala-gamma-D-Glu-L-Lys-D-Ala-D-Ala)-di-trans,octa-cis-undecaprenyl diphosphate = [GlcNAc-(1-&gt;4)-Mur2Ac(oyl-L-Ala-gamma-D-Glu-L-Lys-D-Ala-D-Ala)](n+1)-di-trans,octa-cis-undecaprenyl diphosphate + di-trans,octa-cis-undecaprenyl diphosphate + H(+)</text>
        <dbReference type="Rhea" id="RHEA:23708"/>
        <dbReference type="Rhea" id="RHEA-COMP:9602"/>
        <dbReference type="Rhea" id="RHEA-COMP:9603"/>
        <dbReference type="ChEBI" id="CHEBI:15378"/>
        <dbReference type="ChEBI" id="CHEBI:58405"/>
        <dbReference type="ChEBI" id="CHEBI:60033"/>
        <dbReference type="ChEBI" id="CHEBI:78435"/>
        <dbReference type="EC" id="2.4.99.28"/>
    </reaction>
</comment>
<evidence type="ECO:0000256" key="12">
    <source>
        <dbReference type="ARBA" id="ARBA00034000"/>
    </source>
</evidence>
<dbReference type="RefSeq" id="WP_303951522.1">
    <property type="nucleotide sequence ID" value="NZ_JAGZXI010000001.1"/>
</dbReference>
<proteinExistence type="inferred from homology"/>
<keyword evidence="5" id="KW-0328">Glycosyltransferase</keyword>
<evidence type="ECO:0000256" key="2">
    <source>
        <dbReference type="ARBA" id="ARBA00007739"/>
    </source>
</evidence>
<dbReference type="InterPro" id="IPR001460">
    <property type="entry name" value="PCN-bd_Tpept"/>
</dbReference>
<dbReference type="GO" id="GO:0006508">
    <property type="term" value="P:proteolysis"/>
    <property type="evidence" value="ECO:0007669"/>
    <property type="project" value="UniProtKB-KW"/>
</dbReference>
<evidence type="ECO:0000256" key="1">
    <source>
        <dbReference type="ARBA" id="ARBA00007090"/>
    </source>
</evidence>
<dbReference type="GO" id="GO:0071555">
    <property type="term" value="P:cell wall organization"/>
    <property type="evidence" value="ECO:0007669"/>
    <property type="project" value="UniProtKB-KW"/>
</dbReference>
<feature type="domain" description="Penicillin-binding protein transpeptidase" evidence="15">
    <location>
        <begin position="540"/>
        <end position="646"/>
    </location>
</feature>
<evidence type="ECO:0000259" key="16">
    <source>
        <dbReference type="Pfam" id="PF00912"/>
    </source>
</evidence>
<keyword evidence="6" id="KW-0808">Transferase</keyword>
<dbReference type="FunFam" id="1.10.3810.10:FF:000001">
    <property type="entry name" value="Penicillin-binding protein 1A"/>
    <property type="match status" value="1"/>
</dbReference>
<dbReference type="InterPro" id="IPR050396">
    <property type="entry name" value="Glycosyltr_51/Transpeptidase"/>
</dbReference>
<feature type="transmembrane region" description="Helical" evidence="14">
    <location>
        <begin position="16"/>
        <end position="39"/>
    </location>
</feature>
<protein>
    <submittedName>
        <fullName evidence="17">Penicillin-binding protein</fullName>
    </submittedName>
</protein>
<evidence type="ECO:0000256" key="4">
    <source>
        <dbReference type="ARBA" id="ARBA00022670"/>
    </source>
</evidence>
<evidence type="ECO:0000256" key="14">
    <source>
        <dbReference type="SAM" id="Phobius"/>
    </source>
</evidence>
<keyword evidence="14" id="KW-0472">Membrane</keyword>
<dbReference type="Pfam" id="PF00905">
    <property type="entry name" value="Transpeptidase"/>
    <property type="match status" value="1"/>
</dbReference>
<keyword evidence="8" id="KW-0133">Cell shape</keyword>
<keyword evidence="14" id="KW-1133">Transmembrane helix</keyword>
<keyword evidence="7" id="KW-0378">Hydrolase</keyword>
<evidence type="ECO:0000259" key="15">
    <source>
        <dbReference type="Pfam" id="PF00905"/>
    </source>
</evidence>
<comment type="catalytic activity">
    <reaction evidence="12">
        <text>Preferential cleavage: (Ac)2-L-Lys-D-Ala-|-D-Ala. Also transpeptidation of peptidyl-alanyl moieties that are N-acyl substituents of D-alanine.</text>
        <dbReference type="EC" id="3.4.16.4"/>
    </reaction>
</comment>
<comment type="caution">
    <text evidence="17">The sequence shown here is derived from an EMBL/GenBank/DDBJ whole genome shotgun (WGS) entry which is preliminary data.</text>
</comment>
<accession>A0A943TBF6</accession>
<keyword evidence="9" id="KW-0573">Peptidoglycan synthesis</keyword>
<dbReference type="Pfam" id="PF00912">
    <property type="entry name" value="Transgly"/>
    <property type="match status" value="1"/>
</dbReference>
<evidence type="ECO:0000313" key="17">
    <source>
        <dbReference type="EMBL" id="MBS6634107.1"/>
    </source>
</evidence>
<dbReference type="GO" id="GO:0030288">
    <property type="term" value="C:outer membrane-bounded periplasmic space"/>
    <property type="evidence" value="ECO:0007669"/>
    <property type="project" value="TreeGrafter"/>
</dbReference>
<dbReference type="GO" id="GO:0009252">
    <property type="term" value="P:peptidoglycan biosynthetic process"/>
    <property type="evidence" value="ECO:0007669"/>
    <property type="project" value="UniProtKB-KW"/>
</dbReference>
<evidence type="ECO:0000256" key="11">
    <source>
        <dbReference type="ARBA" id="ARBA00023316"/>
    </source>
</evidence>
<name>A0A943TBF6_9MICC</name>
<dbReference type="Proteomes" id="UP000739069">
    <property type="component" value="Unassembled WGS sequence"/>
</dbReference>
<evidence type="ECO:0000313" key="18">
    <source>
        <dbReference type="Proteomes" id="UP000739069"/>
    </source>
</evidence>
<dbReference type="GO" id="GO:0008955">
    <property type="term" value="F:peptidoglycan glycosyltransferase activity"/>
    <property type="evidence" value="ECO:0007669"/>
    <property type="project" value="UniProtKB-EC"/>
</dbReference>
<evidence type="ECO:0000256" key="6">
    <source>
        <dbReference type="ARBA" id="ARBA00022679"/>
    </source>
</evidence>
<dbReference type="EMBL" id="JAGZXI010000001">
    <property type="protein sequence ID" value="MBS6634107.1"/>
    <property type="molecule type" value="Genomic_DNA"/>
</dbReference>
<feature type="domain" description="Glycosyl transferase family 51" evidence="16">
    <location>
        <begin position="78"/>
        <end position="266"/>
    </location>
</feature>
<dbReference type="GO" id="GO:0008658">
    <property type="term" value="F:penicillin binding"/>
    <property type="evidence" value="ECO:0007669"/>
    <property type="project" value="InterPro"/>
</dbReference>
<keyword evidence="10" id="KW-0511">Multifunctional enzyme</keyword>
<evidence type="ECO:0000256" key="8">
    <source>
        <dbReference type="ARBA" id="ARBA00022960"/>
    </source>
</evidence>
<organism evidence="17 18">
    <name type="scientific">Rothia mucilaginosa</name>
    <dbReference type="NCBI Taxonomy" id="43675"/>
    <lineage>
        <taxon>Bacteria</taxon>
        <taxon>Bacillati</taxon>
        <taxon>Actinomycetota</taxon>
        <taxon>Actinomycetes</taxon>
        <taxon>Micrococcales</taxon>
        <taxon>Micrococcaceae</taxon>
        <taxon>Rothia</taxon>
    </lineage>
</organism>
<evidence type="ECO:0000256" key="3">
    <source>
        <dbReference type="ARBA" id="ARBA00022645"/>
    </source>
</evidence>
<dbReference type="SUPFAM" id="SSF53955">
    <property type="entry name" value="Lysozyme-like"/>
    <property type="match status" value="1"/>
</dbReference>
<keyword evidence="11" id="KW-0961">Cell wall biogenesis/degradation</keyword>
<dbReference type="InterPro" id="IPR012338">
    <property type="entry name" value="Beta-lactam/transpept-like"/>
</dbReference>
<dbReference type="GO" id="GO:0009002">
    <property type="term" value="F:serine-type D-Ala-D-Ala carboxypeptidase activity"/>
    <property type="evidence" value="ECO:0007669"/>
    <property type="project" value="UniProtKB-EC"/>
</dbReference>
<dbReference type="InterPro" id="IPR036950">
    <property type="entry name" value="PBP_transglycosylase"/>
</dbReference>
<comment type="similarity">
    <text evidence="1">In the C-terminal section; belongs to the transpeptidase family.</text>
</comment>
<keyword evidence="3" id="KW-0121">Carboxypeptidase</keyword>
<evidence type="ECO:0000256" key="9">
    <source>
        <dbReference type="ARBA" id="ARBA00022984"/>
    </source>
</evidence>
<dbReference type="Gene3D" id="3.40.710.10">
    <property type="entry name" value="DD-peptidase/beta-lactamase superfamily"/>
    <property type="match status" value="1"/>
</dbReference>
<evidence type="ECO:0000256" key="13">
    <source>
        <dbReference type="ARBA" id="ARBA00049902"/>
    </source>
</evidence>
<evidence type="ECO:0000256" key="10">
    <source>
        <dbReference type="ARBA" id="ARBA00023268"/>
    </source>
</evidence>
<gene>
    <name evidence="17" type="ORF">KH265_00320</name>
</gene>
<dbReference type="InterPro" id="IPR023346">
    <property type="entry name" value="Lysozyme-like_dom_sf"/>
</dbReference>
<comment type="similarity">
    <text evidence="2">In the N-terminal section; belongs to the glycosyltransferase 51 family.</text>
</comment>
<dbReference type="PANTHER" id="PTHR32282">
    <property type="entry name" value="BINDING PROTEIN TRANSPEPTIDASE, PUTATIVE-RELATED"/>
    <property type="match status" value="1"/>
</dbReference>
<dbReference type="SUPFAM" id="SSF56601">
    <property type="entry name" value="beta-lactamase/transpeptidase-like"/>
    <property type="match status" value="1"/>
</dbReference>
<dbReference type="AlphaFoldDB" id="A0A943TBF6"/>
<dbReference type="GO" id="GO:0008360">
    <property type="term" value="P:regulation of cell shape"/>
    <property type="evidence" value="ECO:0007669"/>
    <property type="project" value="UniProtKB-KW"/>
</dbReference>
<keyword evidence="4" id="KW-0645">Protease</keyword>
<sequence>MASSKKTRARRRPGDFLQFLAFSVIAGFLAAIIVVPPAVSLGMVTNASMSWFQDLPDDIADGISSRPSTIYAADGKTEIATFFDENRDPVKLDQISQHMKDAIISVEDRDFYKHGAVSAIGIGRAFLNNIVNSNNGRRQGASTLTQQYVNNLIVDAAVSRGEDATATLNGNKTYAAKIREMKLAISMEQNKSKDQILEGYLNIVNLGGSNYGVEAAAQYYWGISAKDLNVAQSALIAGLVQAPNVYDPTVNPELARERRDVVLGTMLRDGKISDKEYSEAIASDIKLNVKPKSQGCSLSGDKAFFCRYVVNYLLQDESLGATAELRNTAIKRGGLKIVTTLNPEAQAVAKQAVDATQPAATNWNDVNSALTSVEPGTGRVIAMAQNTELGTPADANDHSKTEYNYNVDAAYGGTKGFQPGSTFKPIILTQWLISGRGANGTVNGTQLFWPTSFGWNAKCYEGGKYYYTAQPKGWSYKNAVNGGLGYNTAAYGIRQSFNSYLFGMLSQIDLCDVHDLSIKMHALDGTGEPLHSIPNLGTNIGGTKYGISPLTNASMYAIFASEGKYCTPRPIEKITKTDGETLKEYQNQCEQVLDPDIANGVSWVLKGVIQPGGSASQRGIGLPNGSAAKTGTNDNSSQTWQVGYTRGLSTASWVGSNNLGFRSLNGLSVNGRVLDYVDGANYAGAQWQTFMKAIAPKYDTKDFTTPSDKVLSYNSNPS</sequence>
<dbReference type="Gene3D" id="1.10.3810.10">
    <property type="entry name" value="Biosynthetic peptidoglycan transglycosylase-like"/>
    <property type="match status" value="1"/>
</dbReference>
<evidence type="ECO:0000256" key="5">
    <source>
        <dbReference type="ARBA" id="ARBA00022676"/>
    </source>
</evidence>
<evidence type="ECO:0000256" key="7">
    <source>
        <dbReference type="ARBA" id="ARBA00022801"/>
    </source>
</evidence>
<keyword evidence="14" id="KW-0812">Transmembrane</keyword>
<reference evidence="17" key="1">
    <citation type="submission" date="2021-02" db="EMBL/GenBank/DDBJ databases">
        <title>Infant gut strain persistence is associated with maternal origin, phylogeny, and functional potential including surface adhesion and iron acquisition.</title>
        <authorList>
            <person name="Lou Y.C."/>
        </authorList>
    </citation>
    <scope>NUCLEOTIDE SEQUENCE</scope>
    <source>
        <strain evidence="17">L1_008_092G1_dasL1_008_092G1_concoct_16</strain>
    </source>
</reference>
<dbReference type="PANTHER" id="PTHR32282:SF33">
    <property type="entry name" value="PEPTIDOGLYCAN GLYCOSYLTRANSFERASE"/>
    <property type="match status" value="1"/>
</dbReference>